<feature type="transmembrane region" description="Helical" evidence="1">
    <location>
        <begin position="252"/>
        <end position="272"/>
    </location>
</feature>
<keyword evidence="1" id="KW-0472">Membrane</keyword>
<keyword evidence="1" id="KW-0812">Transmembrane</keyword>
<evidence type="ECO:0000256" key="1">
    <source>
        <dbReference type="SAM" id="Phobius"/>
    </source>
</evidence>
<dbReference type="KEGG" id="nah:F5544_45090"/>
<organism evidence="2 3">
    <name type="scientific">Nocardia arthritidis</name>
    <dbReference type="NCBI Taxonomy" id="228602"/>
    <lineage>
        <taxon>Bacteria</taxon>
        <taxon>Bacillati</taxon>
        <taxon>Actinomycetota</taxon>
        <taxon>Actinomycetes</taxon>
        <taxon>Mycobacteriales</taxon>
        <taxon>Nocardiaceae</taxon>
        <taxon>Nocardia</taxon>
    </lineage>
</organism>
<dbReference type="GO" id="GO:0006508">
    <property type="term" value="P:proteolysis"/>
    <property type="evidence" value="ECO:0007669"/>
    <property type="project" value="UniProtKB-KW"/>
</dbReference>
<proteinExistence type="predicted"/>
<dbReference type="GO" id="GO:0008237">
    <property type="term" value="F:metallopeptidase activity"/>
    <property type="evidence" value="ECO:0007669"/>
    <property type="project" value="UniProtKB-KW"/>
</dbReference>
<keyword evidence="2" id="KW-0378">Hydrolase</keyword>
<dbReference type="PANTHER" id="PTHR36844">
    <property type="entry name" value="PROTEASE PRSW"/>
    <property type="match status" value="1"/>
</dbReference>
<keyword evidence="2" id="KW-0482">Metalloprotease</keyword>
<accession>A0A6G9YUP2</accession>
<name>A0A6G9YUP2_9NOCA</name>
<sequence length="355" mass="38894">MRWFQPSSALFWVYFLIVCVGWAGLVLQLLGVFALTASEVLVGLPFTLATLVIFGWVIIRLDSLRARHVLRTGLRFGFLWGAMAGPGIALFGNDHLMRVVQNIAGDDFANDWQAPISATIVEEGIKGIGVFTVAWLGRWIFVRPMHGLLLGGCVGLGFQVVEDLIYEANAGLTSAQGGATPAILVGAVRLVAGIASHWMFTALAGIGIVVAVARRDWSMTRRLGVFAVFYSMGCALHFGWDAPDTAHIEYLGIGLKLVVYVVFFAAVYAWVLRGEREWFRSMIPIAAARGIATPEQLATLITRRSRRAARKPLRAQGYSNRQLIEGQRGLLERMQRLGTEPVDRLVAAGGWPATR</sequence>
<protein>
    <submittedName>
        <fullName evidence="2">PrsW family intramembrane metalloprotease</fullName>
    </submittedName>
</protein>
<gene>
    <name evidence="2" type="ORF">F5544_45090</name>
</gene>
<dbReference type="Proteomes" id="UP000503540">
    <property type="component" value="Chromosome"/>
</dbReference>
<keyword evidence="2" id="KW-0645">Protease</keyword>
<reference evidence="2 3" key="1">
    <citation type="journal article" date="2019" name="ACS Chem. Biol.">
        <title>Identification and Mobilization of a Cryptic Antibiotic Biosynthesis Gene Locus from a Human-Pathogenic Nocardia Isolate.</title>
        <authorList>
            <person name="Herisse M."/>
            <person name="Ishida K."/>
            <person name="Porter J.L."/>
            <person name="Howden B."/>
            <person name="Hertweck C."/>
            <person name="Stinear T.P."/>
            <person name="Pidot S.J."/>
        </authorList>
    </citation>
    <scope>NUCLEOTIDE SEQUENCE [LARGE SCALE GENOMIC DNA]</scope>
    <source>
        <strain evidence="2 3">AUSMDU00012717</strain>
    </source>
</reference>
<feature type="transmembrane region" description="Helical" evidence="1">
    <location>
        <begin position="12"/>
        <end position="34"/>
    </location>
</feature>
<feature type="transmembrane region" description="Helical" evidence="1">
    <location>
        <begin position="73"/>
        <end position="92"/>
    </location>
</feature>
<feature type="transmembrane region" description="Helical" evidence="1">
    <location>
        <begin position="40"/>
        <end position="61"/>
    </location>
</feature>
<evidence type="ECO:0000313" key="3">
    <source>
        <dbReference type="Proteomes" id="UP000503540"/>
    </source>
</evidence>
<feature type="transmembrane region" description="Helical" evidence="1">
    <location>
        <begin position="223"/>
        <end position="240"/>
    </location>
</feature>
<dbReference type="AlphaFoldDB" id="A0A6G9YUP2"/>
<dbReference type="EMBL" id="CP046172">
    <property type="protein sequence ID" value="QIS16821.1"/>
    <property type="molecule type" value="Genomic_DNA"/>
</dbReference>
<keyword evidence="1" id="KW-1133">Transmembrane helix</keyword>
<dbReference type="InterPro" id="IPR026898">
    <property type="entry name" value="PrsW"/>
</dbReference>
<evidence type="ECO:0000313" key="2">
    <source>
        <dbReference type="EMBL" id="QIS16821.1"/>
    </source>
</evidence>
<keyword evidence="3" id="KW-1185">Reference proteome</keyword>
<dbReference type="RefSeq" id="WP_167478828.1">
    <property type="nucleotide sequence ID" value="NZ_CP046172.1"/>
</dbReference>
<dbReference type="Pfam" id="PF13367">
    <property type="entry name" value="PrsW-protease"/>
    <property type="match status" value="1"/>
</dbReference>
<dbReference type="PANTHER" id="PTHR36844:SF1">
    <property type="entry name" value="PROTEASE PRSW"/>
    <property type="match status" value="1"/>
</dbReference>
<feature type="transmembrane region" description="Helical" evidence="1">
    <location>
        <begin position="190"/>
        <end position="211"/>
    </location>
</feature>